<feature type="active site" description="For glutaminase activity" evidence="7">
    <location>
        <position position="119"/>
    </location>
</feature>
<feature type="binding site" evidence="7">
    <location>
        <position position="401"/>
    </location>
    <ligand>
        <name>ATP</name>
        <dbReference type="ChEBI" id="CHEBI:30616"/>
    </ligand>
</feature>
<comment type="catalytic activity">
    <reaction evidence="7 8">
        <text>deamido-NAD(+) + L-glutamine + ATP + H2O = L-glutamate + AMP + diphosphate + NAD(+) + H(+)</text>
        <dbReference type="Rhea" id="RHEA:24384"/>
        <dbReference type="ChEBI" id="CHEBI:15377"/>
        <dbReference type="ChEBI" id="CHEBI:15378"/>
        <dbReference type="ChEBI" id="CHEBI:29985"/>
        <dbReference type="ChEBI" id="CHEBI:30616"/>
        <dbReference type="ChEBI" id="CHEBI:33019"/>
        <dbReference type="ChEBI" id="CHEBI:57540"/>
        <dbReference type="ChEBI" id="CHEBI:58359"/>
        <dbReference type="ChEBI" id="CHEBI:58437"/>
        <dbReference type="ChEBI" id="CHEBI:456215"/>
        <dbReference type="EC" id="6.3.5.1"/>
    </reaction>
</comment>
<dbReference type="PANTHER" id="PTHR23090">
    <property type="entry name" value="NH 3 /GLUTAMINE-DEPENDENT NAD + SYNTHETASE"/>
    <property type="match status" value="1"/>
</dbReference>
<dbReference type="PIRSF" id="PIRSF006630">
    <property type="entry name" value="NADS_GAT"/>
    <property type="match status" value="1"/>
</dbReference>
<dbReference type="GO" id="GO:0005737">
    <property type="term" value="C:cytoplasm"/>
    <property type="evidence" value="ECO:0007669"/>
    <property type="project" value="InterPro"/>
</dbReference>
<dbReference type="HAMAP" id="MF_02090">
    <property type="entry name" value="NadE_glutamine_dep"/>
    <property type="match status" value="1"/>
</dbReference>
<evidence type="ECO:0000259" key="11">
    <source>
        <dbReference type="PROSITE" id="PS50263"/>
    </source>
</evidence>
<dbReference type="InterPro" id="IPR003010">
    <property type="entry name" value="C-N_Hydrolase"/>
</dbReference>
<dbReference type="InterPro" id="IPR036526">
    <property type="entry name" value="C-N_Hydrolase_sf"/>
</dbReference>
<dbReference type="GO" id="GO:0003952">
    <property type="term" value="F:NAD+ synthase (glutamine-hydrolyzing) activity"/>
    <property type="evidence" value="ECO:0007669"/>
    <property type="project" value="UniProtKB-UniRule"/>
</dbReference>
<proteinExistence type="inferred from homology"/>
<keyword evidence="4 7" id="KW-0547">Nucleotide-binding</keyword>
<accession>A0A4Y7XAC0</accession>
<feature type="active site" description="Proton acceptor; for glutaminase activity" evidence="7">
    <location>
        <position position="44"/>
    </location>
</feature>
<gene>
    <name evidence="7" type="primary">nadE</name>
    <name evidence="12" type="ORF">E2B99_11675</name>
</gene>
<feature type="active site" description="Proton acceptor" evidence="9">
    <location>
        <position position="44"/>
    </location>
</feature>
<comment type="pathway">
    <text evidence="1 7 8">Cofactor biosynthesis; NAD(+) biosynthesis; NAD(+) from deamido-NAD(+) (L-Gln route): step 1/1.</text>
</comment>
<dbReference type="AlphaFoldDB" id="A0A4Y7XAC0"/>
<dbReference type="NCBIfam" id="NF010588">
    <property type="entry name" value="PRK13981.1"/>
    <property type="match status" value="1"/>
</dbReference>
<dbReference type="CDD" id="cd07570">
    <property type="entry name" value="GAT_Gln-NAD-synth"/>
    <property type="match status" value="1"/>
</dbReference>
<comment type="caution">
    <text evidence="12">The sequence shown here is derived from an EMBL/GenBank/DDBJ whole genome shotgun (WGS) entry which is preliminary data.</text>
</comment>
<dbReference type="OrthoDB" id="9760188at2"/>
<evidence type="ECO:0000256" key="6">
    <source>
        <dbReference type="ARBA" id="ARBA00023027"/>
    </source>
</evidence>
<dbReference type="PROSITE" id="PS00920">
    <property type="entry name" value="NITRIL_CHT_1"/>
    <property type="match status" value="1"/>
</dbReference>
<dbReference type="Pfam" id="PF00795">
    <property type="entry name" value="CN_hydrolase"/>
    <property type="match status" value="1"/>
</dbReference>
<dbReference type="UniPathway" id="UPA00253">
    <property type="reaction ID" value="UER00334"/>
</dbReference>
<comment type="similarity">
    <text evidence="2 7 8">In the C-terminal section; belongs to the NAD synthetase family.</text>
</comment>
<dbReference type="GO" id="GO:0008795">
    <property type="term" value="F:NAD+ synthase activity"/>
    <property type="evidence" value="ECO:0007669"/>
    <property type="project" value="UniProtKB-UniRule"/>
</dbReference>
<dbReference type="GO" id="GO:0009435">
    <property type="term" value="P:NAD+ biosynthetic process"/>
    <property type="evidence" value="ECO:0007669"/>
    <property type="project" value="UniProtKB-UniRule"/>
</dbReference>
<dbReference type="GO" id="GO:0005524">
    <property type="term" value="F:ATP binding"/>
    <property type="evidence" value="ECO:0007669"/>
    <property type="project" value="UniProtKB-UniRule"/>
</dbReference>
<dbReference type="Proteomes" id="UP000297834">
    <property type="component" value="Unassembled WGS sequence"/>
</dbReference>
<reference evidence="12 13" key="1">
    <citation type="submission" date="2019-03" db="EMBL/GenBank/DDBJ databases">
        <title>Alkanindiges illinoisensis: a potential pathogenic isolated from ascites of a gastric cancer patient with abdominal metastasis.</title>
        <authorList>
            <person name="Hu X."/>
            <person name="Yang B."/>
            <person name="Yan X."/>
            <person name="Lin L."/>
            <person name="Zhao H."/>
            <person name="Zhou F."/>
            <person name="Su B."/>
            <person name="Chen J."/>
            <person name="Rui Y."/>
            <person name="Wang Q."/>
            <person name="Zheng L."/>
        </authorList>
    </citation>
    <scope>NUCLEOTIDE SEQUENCE [LARGE SCALE GENOMIC DNA]</scope>
    <source>
        <strain evidence="12 13">NFYY 23406</strain>
    </source>
</reference>
<feature type="domain" description="CN hydrolase" evidence="11">
    <location>
        <begin position="4"/>
        <end position="251"/>
    </location>
</feature>
<dbReference type="STRING" id="1120977.GCA_000619845_01603"/>
<dbReference type="PROSITE" id="PS50263">
    <property type="entry name" value="CN_HYDROLASE"/>
    <property type="match status" value="1"/>
</dbReference>
<dbReference type="EMBL" id="SNTY01000058">
    <property type="protein sequence ID" value="TEU24751.1"/>
    <property type="molecule type" value="Genomic_DNA"/>
</dbReference>
<feature type="binding site" evidence="7">
    <location>
        <position position="518"/>
    </location>
    <ligand>
        <name>deamido-NAD(+)</name>
        <dbReference type="ChEBI" id="CHEBI:58437"/>
        <note>ligand shared between two neighboring subunits</note>
    </ligand>
</feature>
<evidence type="ECO:0000256" key="10">
    <source>
        <dbReference type="RuleBase" id="RU003811"/>
    </source>
</evidence>
<comment type="similarity">
    <text evidence="10">Belongs to the NAD synthetase family.</text>
</comment>
<feature type="binding site" evidence="7">
    <location>
        <position position="181"/>
    </location>
    <ligand>
        <name>L-glutamine</name>
        <dbReference type="ChEBI" id="CHEBI:58359"/>
    </ligand>
</feature>
<feature type="binding site" evidence="7">
    <location>
        <position position="125"/>
    </location>
    <ligand>
        <name>L-glutamine</name>
        <dbReference type="ChEBI" id="CHEBI:58359"/>
    </ligand>
</feature>
<keyword evidence="13" id="KW-1185">Reference proteome</keyword>
<protein>
    <recommendedName>
        <fullName evidence="7 8">Glutamine-dependent NAD(+) synthetase</fullName>
        <ecNumber evidence="7 8">6.3.5.1</ecNumber>
    </recommendedName>
    <alternativeName>
        <fullName evidence="7 8">NAD(+) synthase [glutamine-hydrolyzing]</fullName>
    </alternativeName>
</protein>
<dbReference type="Gene3D" id="3.60.110.10">
    <property type="entry name" value="Carbon-nitrogen hydrolase"/>
    <property type="match status" value="1"/>
</dbReference>
<evidence type="ECO:0000256" key="1">
    <source>
        <dbReference type="ARBA" id="ARBA00005188"/>
    </source>
</evidence>
<feature type="binding site" evidence="7">
    <location>
        <position position="377"/>
    </location>
    <ligand>
        <name>deamido-NAD(+)</name>
        <dbReference type="ChEBI" id="CHEBI:58437"/>
        <note>ligand shared between two neighboring subunits</note>
    </ligand>
</feature>
<feature type="binding site" evidence="7">
    <location>
        <position position="187"/>
    </location>
    <ligand>
        <name>L-glutamine</name>
        <dbReference type="ChEBI" id="CHEBI:58359"/>
    </ligand>
</feature>
<dbReference type="SUPFAM" id="SSF56317">
    <property type="entry name" value="Carbon-nitrogen hydrolase"/>
    <property type="match status" value="1"/>
</dbReference>
<evidence type="ECO:0000256" key="3">
    <source>
        <dbReference type="ARBA" id="ARBA00022598"/>
    </source>
</evidence>
<dbReference type="InterPro" id="IPR003694">
    <property type="entry name" value="NAD_synthase"/>
</dbReference>
<evidence type="ECO:0000256" key="9">
    <source>
        <dbReference type="PROSITE-ProRule" id="PRU10139"/>
    </source>
</evidence>
<evidence type="ECO:0000313" key="13">
    <source>
        <dbReference type="Proteomes" id="UP000297834"/>
    </source>
</evidence>
<comment type="caution">
    <text evidence="7">Lacks conserved residue(s) required for the propagation of feature annotation.</text>
</comment>
<dbReference type="Gene3D" id="3.40.50.620">
    <property type="entry name" value="HUPs"/>
    <property type="match status" value="1"/>
</dbReference>
<keyword evidence="5 7" id="KW-0067">ATP-binding</keyword>
<organism evidence="12 13">
    <name type="scientific">Alkanindiges illinoisensis</name>
    <dbReference type="NCBI Taxonomy" id="197183"/>
    <lineage>
        <taxon>Bacteria</taxon>
        <taxon>Pseudomonadati</taxon>
        <taxon>Pseudomonadota</taxon>
        <taxon>Gammaproteobacteria</taxon>
        <taxon>Moraxellales</taxon>
        <taxon>Moraxellaceae</taxon>
        <taxon>Alkanindiges</taxon>
    </lineage>
</organism>
<dbReference type="InterPro" id="IPR022310">
    <property type="entry name" value="NAD/GMP_synthase"/>
</dbReference>
<feature type="binding site" evidence="7">
    <location>
        <begin position="294"/>
        <end position="301"/>
    </location>
    <ligand>
        <name>ATP</name>
        <dbReference type="ChEBI" id="CHEBI:30616"/>
    </ligand>
</feature>
<dbReference type="InterPro" id="IPR014445">
    <property type="entry name" value="Gln-dep_NAD_synthase"/>
</dbReference>
<evidence type="ECO:0000256" key="7">
    <source>
        <dbReference type="HAMAP-Rule" id="MF_02090"/>
    </source>
</evidence>
<dbReference type="PANTHER" id="PTHR23090:SF9">
    <property type="entry name" value="GLUTAMINE-DEPENDENT NAD(+) SYNTHETASE"/>
    <property type="match status" value="1"/>
</dbReference>
<sequence length="549" mass="60580">MSVLTFALAQYSPRVGDLLANAKQMVQLAEQAKQKGADVIVFPELAVTGYPPEDLLLRASMNKRVRHALDVLKQVNGITMVVGYPHQDDDATQPNPQQQPRYNSAAVLCDGKILGVYHKQYLPNYSVFDERRYFTTGSQHVILEIKGQKVGLLVCEDIWQEKPICHLKKLGADLAVVLNASPFETGKHDRRKELLQNQTKTNAIPLAYVNCVGGQDDLVFDGGSMAVNADGSIAAEANRFSEQLLLVEFDCEKHAFNQQPAVAALSPIAETYQALVVGVRDYVNRSGFPGVILGLSGGVDSALCLAIAVDALGPERVNAVMMPFAYTAQISLDDAAAQAKRLNVAYHVAEIHNIVHSFANTLHPFFGDSDVGVTEENLQARTRGTLLMALSNKFGHLVLTTGNKSEMAVGYATLYGDMAGGYDVLKDVYKTEVFELCRYRNSLEESPVIPERVITRPPSAELRPDQVDQDSLPPYEILDAILQGYIEHDLSQTELVEKGFDCDVVNRIIKMVDRNEYKRRQAAIGPRVTSRAFGRERRYPLVNGWQAGD</sequence>
<feature type="active site" description="Nucleophile; for glutaminase activity" evidence="7">
    <location>
        <position position="155"/>
    </location>
</feature>
<evidence type="ECO:0000256" key="4">
    <source>
        <dbReference type="ARBA" id="ARBA00022741"/>
    </source>
</evidence>
<evidence type="ECO:0000256" key="8">
    <source>
        <dbReference type="PIRNR" id="PIRNR006630"/>
    </source>
</evidence>
<feature type="binding site" evidence="7">
    <location>
        <position position="406"/>
    </location>
    <ligand>
        <name>deamido-NAD(+)</name>
        <dbReference type="ChEBI" id="CHEBI:58437"/>
        <note>ligand shared between two neighboring subunits</note>
    </ligand>
</feature>
<keyword evidence="6 7" id="KW-0520">NAD</keyword>
<evidence type="ECO:0000256" key="5">
    <source>
        <dbReference type="ARBA" id="ARBA00022840"/>
    </source>
</evidence>
<dbReference type="Pfam" id="PF02540">
    <property type="entry name" value="NAD_synthase"/>
    <property type="match status" value="1"/>
</dbReference>
<dbReference type="NCBIfam" id="TIGR00552">
    <property type="entry name" value="nadE"/>
    <property type="match status" value="1"/>
</dbReference>
<dbReference type="SUPFAM" id="SSF52402">
    <property type="entry name" value="Adenine nucleotide alpha hydrolases-like"/>
    <property type="match status" value="1"/>
</dbReference>
<evidence type="ECO:0000313" key="12">
    <source>
        <dbReference type="EMBL" id="TEU24751.1"/>
    </source>
</evidence>
<dbReference type="CDD" id="cd00553">
    <property type="entry name" value="NAD_synthase"/>
    <property type="match status" value="1"/>
</dbReference>
<evidence type="ECO:0000256" key="2">
    <source>
        <dbReference type="ARBA" id="ARBA00007145"/>
    </source>
</evidence>
<dbReference type="InterPro" id="IPR014729">
    <property type="entry name" value="Rossmann-like_a/b/a_fold"/>
</dbReference>
<name>A0A4Y7XAC0_9GAMM</name>
<dbReference type="GO" id="GO:0000257">
    <property type="term" value="F:nitrilase activity"/>
    <property type="evidence" value="ECO:0007669"/>
    <property type="project" value="UniProtKB-ARBA"/>
</dbReference>
<keyword evidence="3 7" id="KW-0436">Ligase</keyword>
<comment type="function">
    <text evidence="7">Catalyzes the ATP-dependent amidation of deamido-NAD to form NAD. Uses L-glutamine as a nitrogen source.</text>
</comment>
<dbReference type="FunFam" id="3.40.50.620:FF:000106">
    <property type="entry name" value="Glutamine-dependent NAD(+) synthetase"/>
    <property type="match status" value="1"/>
</dbReference>
<dbReference type="RefSeq" id="WP_134245108.1">
    <property type="nucleotide sequence ID" value="NZ_SNTY01000058.1"/>
</dbReference>
<dbReference type="GO" id="GO:0004359">
    <property type="term" value="F:glutaminase activity"/>
    <property type="evidence" value="ECO:0007669"/>
    <property type="project" value="InterPro"/>
</dbReference>
<dbReference type="InterPro" id="IPR000132">
    <property type="entry name" value="Nitrilase/CN_hydratase_CS"/>
</dbReference>
<dbReference type="EC" id="6.3.5.1" evidence="7 8"/>